<dbReference type="InterPro" id="IPR011854">
    <property type="entry name" value="HypE"/>
</dbReference>
<protein>
    <recommendedName>
        <fullName evidence="5">PurM-like N-terminal domain-containing protein</fullName>
    </recommendedName>
</protein>
<dbReference type="PIRSF" id="PIRSF005644">
    <property type="entry name" value="Hdrgns_mtr_HypE"/>
    <property type="match status" value="1"/>
</dbReference>
<dbReference type="CDD" id="cd06061">
    <property type="entry name" value="PurM-like1"/>
    <property type="match status" value="1"/>
</dbReference>
<dbReference type="Pfam" id="PF00586">
    <property type="entry name" value="AIRS"/>
    <property type="match status" value="1"/>
</dbReference>
<evidence type="ECO:0000259" key="2">
    <source>
        <dbReference type="Pfam" id="PF00586"/>
    </source>
</evidence>
<dbReference type="Gene3D" id="3.90.650.10">
    <property type="entry name" value="PurM-like C-terminal domain"/>
    <property type="match status" value="1"/>
</dbReference>
<proteinExistence type="inferred from homology"/>
<dbReference type="InterPro" id="IPR016188">
    <property type="entry name" value="PurM-like_N"/>
</dbReference>
<dbReference type="InterPro" id="IPR010918">
    <property type="entry name" value="PurM-like_C_dom"/>
</dbReference>
<evidence type="ECO:0008006" key="5">
    <source>
        <dbReference type="Google" id="ProtNLM"/>
    </source>
</evidence>
<dbReference type="AlphaFoldDB" id="A0A382DPS6"/>
<name>A0A382DPS6_9ZZZZ</name>
<dbReference type="Pfam" id="PF02769">
    <property type="entry name" value="AIRS_C"/>
    <property type="match status" value="1"/>
</dbReference>
<dbReference type="PANTHER" id="PTHR30303">
    <property type="entry name" value="HYDROGENASE ISOENZYMES FORMATION PROTEIN HYPE"/>
    <property type="match status" value="1"/>
</dbReference>
<feature type="domain" description="PurM-like C-terminal" evidence="3">
    <location>
        <begin position="156"/>
        <end position="310"/>
    </location>
</feature>
<dbReference type="Gene3D" id="3.30.1330.10">
    <property type="entry name" value="PurM-like, N-terminal domain"/>
    <property type="match status" value="1"/>
</dbReference>
<evidence type="ECO:0000256" key="1">
    <source>
        <dbReference type="ARBA" id="ARBA00006243"/>
    </source>
</evidence>
<dbReference type="PANTHER" id="PTHR30303:SF4">
    <property type="entry name" value="HYDROGENASE EXPRESSION_FORMATION PROTEIN HYPE"/>
    <property type="match status" value="1"/>
</dbReference>
<reference evidence="4" key="1">
    <citation type="submission" date="2018-05" db="EMBL/GenBank/DDBJ databases">
        <authorList>
            <person name="Lanie J.A."/>
            <person name="Ng W.-L."/>
            <person name="Kazmierczak K.M."/>
            <person name="Andrzejewski T.M."/>
            <person name="Davidsen T.M."/>
            <person name="Wayne K.J."/>
            <person name="Tettelin H."/>
            <person name="Glass J.I."/>
            <person name="Rusch D."/>
            <person name="Podicherti R."/>
            <person name="Tsui H.-C.T."/>
            <person name="Winkler M.E."/>
        </authorList>
    </citation>
    <scope>NUCLEOTIDE SEQUENCE</scope>
</reference>
<feature type="domain" description="PurM-like N-terminal" evidence="2">
    <location>
        <begin position="37"/>
        <end position="143"/>
    </location>
</feature>
<dbReference type="GO" id="GO:0051604">
    <property type="term" value="P:protein maturation"/>
    <property type="evidence" value="ECO:0007669"/>
    <property type="project" value="TreeGrafter"/>
</dbReference>
<evidence type="ECO:0000313" key="4">
    <source>
        <dbReference type="EMBL" id="SVB40476.1"/>
    </source>
</evidence>
<accession>A0A382DPS6</accession>
<dbReference type="EMBL" id="UINC01040505">
    <property type="protein sequence ID" value="SVB40476.1"/>
    <property type="molecule type" value="Genomic_DNA"/>
</dbReference>
<gene>
    <name evidence="4" type="ORF">METZ01_LOCUS193330</name>
</gene>
<dbReference type="SUPFAM" id="SSF55326">
    <property type="entry name" value="PurM N-terminal domain-like"/>
    <property type="match status" value="1"/>
</dbReference>
<dbReference type="InterPro" id="IPR036676">
    <property type="entry name" value="PurM-like_C_sf"/>
</dbReference>
<organism evidence="4">
    <name type="scientific">marine metagenome</name>
    <dbReference type="NCBI Taxonomy" id="408172"/>
    <lineage>
        <taxon>unclassified sequences</taxon>
        <taxon>metagenomes</taxon>
        <taxon>ecological metagenomes</taxon>
    </lineage>
</organism>
<dbReference type="InterPro" id="IPR036921">
    <property type="entry name" value="PurM-like_N_sf"/>
</dbReference>
<comment type="similarity">
    <text evidence="1">Belongs to the HypE family.</text>
</comment>
<dbReference type="SUPFAM" id="SSF56042">
    <property type="entry name" value="PurM C-terminal domain-like"/>
    <property type="match status" value="1"/>
</dbReference>
<sequence>MDDVYPVGKLPAKDLERILSRFTGEEDDRVLVGPGIGEDAAVISFGNTALVAKTDPITFATDQIGWYAVHINANDIASMGAVPKWFLATLLLPEGTTTPSLVDTIFTGLNDACADLNVTLCGGHTEITHGLSRPIIIGQMLGETEADRVVSAARTQVGDEIILTKGIAIEATALIAIEKADQLIGEYPESFLSRCSNYLKDPGISVVKDARIAVETGGVHAMHDPTEGGLASGLHELAKAAGVGLLLEADRVWILPEAETLCRRYGLDPLGTIASGALLITADPSSTSSIIERLMDANIAAGKIGVIEEAEFGCKMKCRGKVSELPTFNRDEIGKIFEQ</sequence>
<evidence type="ECO:0000259" key="3">
    <source>
        <dbReference type="Pfam" id="PF02769"/>
    </source>
</evidence>